<reference evidence="1 2" key="1">
    <citation type="submission" date="2017-09" db="EMBL/GenBank/DDBJ databases">
        <title>Depth-based differentiation of microbial function through sediment-hosted aquifers and enrichment of novel symbionts in the deep terrestrial subsurface.</title>
        <authorList>
            <person name="Probst A.J."/>
            <person name="Ladd B."/>
            <person name="Jarett J.K."/>
            <person name="Geller-Mcgrath D.E."/>
            <person name="Sieber C.M."/>
            <person name="Emerson J.B."/>
            <person name="Anantharaman K."/>
            <person name="Thomas B.C."/>
            <person name="Malmstrom R."/>
            <person name="Stieglmeier M."/>
            <person name="Klingl A."/>
            <person name="Woyke T."/>
            <person name="Ryan C.M."/>
            <person name="Banfield J.F."/>
        </authorList>
    </citation>
    <scope>NUCLEOTIDE SEQUENCE [LARGE SCALE GENOMIC DNA]</scope>
    <source>
        <strain evidence="1">CG11_big_fil_rev_8_21_14_0_20_39_10</strain>
    </source>
</reference>
<dbReference type="AlphaFoldDB" id="A0A2M6K951"/>
<dbReference type="EMBL" id="PCWW01000038">
    <property type="protein sequence ID" value="PIR13411.1"/>
    <property type="molecule type" value="Genomic_DNA"/>
</dbReference>
<name>A0A2M6K951_9BACT</name>
<gene>
    <name evidence="1" type="ORF">COV49_02280</name>
</gene>
<evidence type="ECO:0000313" key="1">
    <source>
        <dbReference type="EMBL" id="PIR13411.1"/>
    </source>
</evidence>
<evidence type="ECO:0000313" key="2">
    <source>
        <dbReference type="Proteomes" id="UP000230869"/>
    </source>
</evidence>
<accession>A0A2M6K951</accession>
<sequence>MKERDPYAITARKDYKTPFGSSGLSREMEGFPTGFNIDLTPEEDLSDCGFAPDPEKGFFGRENMPDPASLPPWLKRGCRRKATPIKI</sequence>
<proteinExistence type="predicted"/>
<comment type="caution">
    <text evidence="1">The sequence shown here is derived from an EMBL/GenBank/DDBJ whole genome shotgun (WGS) entry which is preliminary data.</text>
</comment>
<dbReference type="Proteomes" id="UP000230869">
    <property type="component" value="Unassembled WGS sequence"/>
</dbReference>
<protein>
    <submittedName>
        <fullName evidence="1">Uncharacterized protein</fullName>
    </submittedName>
</protein>
<organism evidence="1 2">
    <name type="scientific">Candidatus Falkowbacteria bacterium CG11_big_fil_rev_8_21_14_0_20_39_10</name>
    <dbReference type="NCBI Taxonomy" id="1974570"/>
    <lineage>
        <taxon>Bacteria</taxon>
        <taxon>Candidatus Falkowiibacteriota</taxon>
    </lineage>
</organism>